<dbReference type="NCBIfam" id="TIGR01182">
    <property type="entry name" value="eda"/>
    <property type="match status" value="1"/>
</dbReference>
<evidence type="ECO:0000256" key="5">
    <source>
        <dbReference type="ARBA" id="ARBA00023277"/>
    </source>
</evidence>
<dbReference type="SUPFAM" id="SSF51569">
    <property type="entry name" value="Aldolase"/>
    <property type="match status" value="1"/>
</dbReference>
<evidence type="ECO:0000256" key="4">
    <source>
        <dbReference type="ARBA" id="ARBA00023239"/>
    </source>
</evidence>
<dbReference type="RefSeq" id="WP_093051344.1">
    <property type="nucleotide sequence ID" value="NZ_FOGT01000007.1"/>
</dbReference>
<dbReference type="Gene3D" id="3.20.20.70">
    <property type="entry name" value="Aldolase class I"/>
    <property type="match status" value="1"/>
</dbReference>
<evidence type="ECO:0000256" key="1">
    <source>
        <dbReference type="ARBA" id="ARBA00004761"/>
    </source>
</evidence>
<dbReference type="InterPro" id="IPR013785">
    <property type="entry name" value="Aldolase_TIM"/>
</dbReference>
<evidence type="ECO:0000313" key="6">
    <source>
        <dbReference type="EMBL" id="SES06442.1"/>
    </source>
</evidence>
<keyword evidence="5" id="KW-0119">Carbohydrate metabolism</keyword>
<dbReference type="PANTHER" id="PTHR30246:SF1">
    <property type="entry name" value="2-DEHYDRO-3-DEOXY-6-PHOSPHOGALACTONATE ALDOLASE-RELATED"/>
    <property type="match status" value="1"/>
</dbReference>
<dbReference type="Proteomes" id="UP000198571">
    <property type="component" value="Unassembled WGS sequence"/>
</dbReference>
<evidence type="ECO:0000313" key="7">
    <source>
        <dbReference type="Proteomes" id="UP000198571"/>
    </source>
</evidence>
<dbReference type="InterPro" id="IPR000887">
    <property type="entry name" value="Aldlse_KDPG_KHG"/>
</dbReference>
<protein>
    <submittedName>
        <fullName evidence="6">2-dehydro-3-deoxyphosphogluconate aldolase / (4S)-4-hydroxy-2-oxoglutarate aldolase</fullName>
    </submittedName>
</protein>
<keyword evidence="7" id="KW-1185">Reference proteome</keyword>
<organism evidence="6 7">
    <name type="scientific">Salipaludibacillus aurantiacus</name>
    <dbReference type="NCBI Taxonomy" id="1601833"/>
    <lineage>
        <taxon>Bacteria</taxon>
        <taxon>Bacillati</taxon>
        <taxon>Bacillota</taxon>
        <taxon>Bacilli</taxon>
        <taxon>Bacillales</taxon>
        <taxon>Bacillaceae</taxon>
    </lineage>
</organism>
<dbReference type="PANTHER" id="PTHR30246">
    <property type="entry name" value="2-KETO-3-DEOXY-6-PHOSPHOGLUCONATE ALDOLASE"/>
    <property type="match status" value="1"/>
</dbReference>
<comment type="subunit">
    <text evidence="3">Homotrimer.</text>
</comment>
<accession>A0A1H9UAT2</accession>
<sequence>MNRSTLEHLESSPVIAVLRKPPEEKIFHITEALIQGGITNLELTMQGPESLRLLEEINKRYSSDAWIGAGTVIDESTAASAIIAGASFIFSPNCSPDVIKTAKRHQVISIPGILTPTEMVTAVEAGADAVKIFPASAFGPRYIKELKGPFPDIPMIPTGGISEENIAEYMKAGVIACGMGSSLIDKQSIENGYYEELTNRAVRIMKAVR</sequence>
<keyword evidence="4" id="KW-0456">Lyase</keyword>
<proteinExistence type="inferred from homology"/>
<dbReference type="AlphaFoldDB" id="A0A1H9UAT2"/>
<evidence type="ECO:0000256" key="3">
    <source>
        <dbReference type="ARBA" id="ARBA00011233"/>
    </source>
</evidence>
<dbReference type="CDD" id="cd00452">
    <property type="entry name" value="KDPG_aldolase"/>
    <property type="match status" value="1"/>
</dbReference>
<name>A0A1H9UAT2_9BACI</name>
<gene>
    <name evidence="6" type="ORF">SAMN05518684_10784</name>
</gene>
<evidence type="ECO:0000256" key="2">
    <source>
        <dbReference type="ARBA" id="ARBA00006906"/>
    </source>
</evidence>
<dbReference type="EMBL" id="FOGT01000007">
    <property type="protein sequence ID" value="SES06442.1"/>
    <property type="molecule type" value="Genomic_DNA"/>
</dbReference>
<dbReference type="OrthoDB" id="9802667at2"/>
<reference evidence="7" key="1">
    <citation type="submission" date="2016-10" db="EMBL/GenBank/DDBJ databases">
        <authorList>
            <person name="Varghese N."/>
            <person name="Submissions S."/>
        </authorList>
    </citation>
    <scope>NUCLEOTIDE SEQUENCE [LARGE SCALE GENOMIC DNA]</scope>
    <source>
        <strain evidence="7">S9</strain>
    </source>
</reference>
<comment type="similarity">
    <text evidence="2">Belongs to the KHG/KDPG aldolase family.</text>
</comment>
<comment type="pathway">
    <text evidence="1">Carbohydrate acid metabolism.</text>
</comment>
<dbReference type="STRING" id="1601833.SAMN05518684_10784"/>
<dbReference type="Pfam" id="PF01081">
    <property type="entry name" value="Aldolase"/>
    <property type="match status" value="1"/>
</dbReference>
<dbReference type="GO" id="GO:0016829">
    <property type="term" value="F:lyase activity"/>
    <property type="evidence" value="ECO:0007669"/>
    <property type="project" value="UniProtKB-KW"/>
</dbReference>